<dbReference type="Proteomes" id="UP000185655">
    <property type="component" value="Unassembled WGS sequence"/>
</dbReference>
<proteinExistence type="predicted"/>
<dbReference type="EMBL" id="FPKS01000003">
    <property type="protein sequence ID" value="SFZ73090.1"/>
    <property type="molecule type" value="Genomic_DNA"/>
</dbReference>
<sequence>MSISLEDLKVLLKSYTSKVYRDKAPKNTAYPYIVYSNISVGKKIASGKTIKLMPLYQVSLFTTGTEIDLLPLESALSNVPHTDFMSIQGDENDDTVTNFFTQIRLIEDLENVK</sequence>
<dbReference type="STRING" id="1122154.SAMN02746068_00747"/>
<dbReference type="AlphaFoldDB" id="A0A1K2H8E6"/>
<evidence type="ECO:0008006" key="3">
    <source>
        <dbReference type="Google" id="ProtNLM"/>
    </source>
</evidence>
<reference evidence="1 2" key="1">
    <citation type="submission" date="2016-11" db="EMBL/GenBank/DDBJ databases">
        <authorList>
            <person name="Jaros S."/>
            <person name="Januszkiewicz K."/>
            <person name="Wedrychowicz H."/>
        </authorList>
    </citation>
    <scope>NUCLEOTIDE SEQUENCE [LARGE SCALE GENOMIC DNA]</scope>
    <source>
        <strain evidence="1 2">DSM 22330</strain>
    </source>
</reference>
<name>A0A1K2H8E6_9LACT</name>
<gene>
    <name evidence="1" type="ORF">SAMN02746068_00747</name>
</gene>
<dbReference type="OrthoDB" id="2186654at2"/>
<accession>A0A1K2H8E6</accession>
<protein>
    <recommendedName>
        <fullName evidence="3">Phage protein</fullName>
    </recommendedName>
</protein>
<evidence type="ECO:0000313" key="2">
    <source>
        <dbReference type="Proteomes" id="UP000185655"/>
    </source>
</evidence>
<evidence type="ECO:0000313" key="1">
    <source>
        <dbReference type="EMBL" id="SFZ73090.1"/>
    </source>
</evidence>
<dbReference type="RefSeq" id="WP_031365341.1">
    <property type="nucleotide sequence ID" value="NZ_FPKS01000003.1"/>
</dbReference>
<organism evidence="1 2">
    <name type="scientific">Pseudolactococcus chungangensis CAU 28 = DSM 22330</name>
    <dbReference type="NCBI Taxonomy" id="1122154"/>
    <lineage>
        <taxon>Bacteria</taxon>
        <taxon>Bacillati</taxon>
        <taxon>Bacillota</taxon>
        <taxon>Bacilli</taxon>
        <taxon>Lactobacillales</taxon>
        <taxon>Streptococcaceae</taxon>
        <taxon>Pseudolactococcus</taxon>
    </lineage>
</organism>